<evidence type="ECO:0000313" key="3">
    <source>
        <dbReference type="Proteomes" id="UP001519460"/>
    </source>
</evidence>
<feature type="non-terminal residue" evidence="2">
    <location>
        <position position="106"/>
    </location>
</feature>
<dbReference type="AlphaFoldDB" id="A0ABD0KI44"/>
<sequence>TTGGTDKQVERTNRWNGQTGGTDKQVERTNRRTDITQNAKPCDYPRKGRKGVCKIVTGSTEAGGAVLADDSRECVIDEVKDRKLAFDCRLRHDTQLRGRGREHSYP</sequence>
<dbReference type="EMBL" id="JACVVK020000172">
    <property type="protein sequence ID" value="KAK7486893.1"/>
    <property type="molecule type" value="Genomic_DNA"/>
</dbReference>
<dbReference type="Proteomes" id="UP001519460">
    <property type="component" value="Unassembled WGS sequence"/>
</dbReference>
<organism evidence="2 3">
    <name type="scientific">Batillaria attramentaria</name>
    <dbReference type="NCBI Taxonomy" id="370345"/>
    <lineage>
        <taxon>Eukaryota</taxon>
        <taxon>Metazoa</taxon>
        <taxon>Spiralia</taxon>
        <taxon>Lophotrochozoa</taxon>
        <taxon>Mollusca</taxon>
        <taxon>Gastropoda</taxon>
        <taxon>Caenogastropoda</taxon>
        <taxon>Sorbeoconcha</taxon>
        <taxon>Cerithioidea</taxon>
        <taxon>Batillariidae</taxon>
        <taxon>Batillaria</taxon>
    </lineage>
</organism>
<comment type="caution">
    <text evidence="2">The sequence shown here is derived from an EMBL/GenBank/DDBJ whole genome shotgun (WGS) entry which is preliminary data.</text>
</comment>
<feature type="non-terminal residue" evidence="2">
    <location>
        <position position="1"/>
    </location>
</feature>
<reference evidence="2 3" key="1">
    <citation type="journal article" date="2023" name="Sci. Data">
        <title>Genome assembly of the Korean intertidal mud-creeper Batillaria attramentaria.</title>
        <authorList>
            <person name="Patra A.K."/>
            <person name="Ho P.T."/>
            <person name="Jun S."/>
            <person name="Lee S.J."/>
            <person name="Kim Y."/>
            <person name="Won Y.J."/>
        </authorList>
    </citation>
    <scope>NUCLEOTIDE SEQUENCE [LARGE SCALE GENOMIC DNA]</scope>
    <source>
        <strain evidence="2">Wonlab-2016</strain>
    </source>
</reference>
<evidence type="ECO:0000313" key="2">
    <source>
        <dbReference type="EMBL" id="KAK7486893.1"/>
    </source>
</evidence>
<keyword evidence="3" id="KW-1185">Reference proteome</keyword>
<name>A0ABD0KI44_9CAEN</name>
<feature type="region of interest" description="Disordered" evidence="1">
    <location>
        <begin position="1"/>
        <end position="42"/>
    </location>
</feature>
<evidence type="ECO:0000256" key="1">
    <source>
        <dbReference type="SAM" id="MobiDB-lite"/>
    </source>
</evidence>
<accession>A0ABD0KI44</accession>
<feature type="compositionally biased region" description="Basic and acidic residues" evidence="1">
    <location>
        <begin position="24"/>
        <end position="34"/>
    </location>
</feature>
<proteinExistence type="predicted"/>
<protein>
    <submittedName>
        <fullName evidence="2">Uncharacterized protein</fullName>
    </submittedName>
</protein>
<gene>
    <name evidence="2" type="ORF">BaRGS_00021864</name>
</gene>